<evidence type="ECO:0000313" key="2">
    <source>
        <dbReference type="EMBL" id="MBO1329029.1"/>
    </source>
</evidence>
<comment type="caution">
    <text evidence="2">The sequence shown here is derived from an EMBL/GenBank/DDBJ whole genome shotgun (WGS) entry which is preliminary data.</text>
</comment>
<proteinExistence type="predicted"/>
<protein>
    <submittedName>
        <fullName evidence="2">Uncharacterized protein</fullName>
    </submittedName>
</protein>
<evidence type="ECO:0000256" key="1">
    <source>
        <dbReference type="SAM" id="MobiDB-lite"/>
    </source>
</evidence>
<feature type="region of interest" description="Disordered" evidence="1">
    <location>
        <begin position="33"/>
        <end position="53"/>
    </location>
</feature>
<organism evidence="2 3">
    <name type="scientific">Acetobacter suratthaniensis</name>
    <dbReference type="NCBI Taxonomy" id="1502841"/>
    <lineage>
        <taxon>Bacteria</taxon>
        <taxon>Pseudomonadati</taxon>
        <taxon>Pseudomonadota</taxon>
        <taxon>Alphaproteobacteria</taxon>
        <taxon>Acetobacterales</taxon>
        <taxon>Acetobacteraceae</taxon>
        <taxon>Acetobacter</taxon>
    </lineage>
</organism>
<dbReference type="Proteomes" id="UP000664399">
    <property type="component" value="Unassembled WGS sequence"/>
</dbReference>
<evidence type="ECO:0000313" key="3">
    <source>
        <dbReference type="Proteomes" id="UP000664399"/>
    </source>
</evidence>
<name>A0ABS3LNT4_9PROT</name>
<gene>
    <name evidence="2" type="ORF">J2D75_11165</name>
</gene>
<reference evidence="2 3" key="1">
    <citation type="submission" date="2021-03" db="EMBL/GenBank/DDBJ databases">
        <title>The complete genome sequence of Acetobacter suratthaniensis TBRC 1719.</title>
        <authorList>
            <person name="Charoenyingcharoen P."/>
            <person name="Yukphan P."/>
        </authorList>
    </citation>
    <scope>NUCLEOTIDE SEQUENCE [LARGE SCALE GENOMIC DNA]</scope>
    <source>
        <strain evidence="2 3">TBRC 1719</strain>
    </source>
</reference>
<sequence>MTAPQSQASRASPTPQWLTPAYARRILDPITFPGDAPPAAVVSPAAVAGEATS</sequence>
<dbReference type="EMBL" id="JAFVMG010000013">
    <property type="protein sequence ID" value="MBO1329029.1"/>
    <property type="molecule type" value="Genomic_DNA"/>
</dbReference>
<keyword evidence="3" id="KW-1185">Reference proteome</keyword>
<dbReference type="RefSeq" id="WP_207854906.1">
    <property type="nucleotide sequence ID" value="NZ_JAFVMG010000013.1"/>
</dbReference>
<accession>A0ABS3LNT4</accession>
<feature type="compositionally biased region" description="Low complexity" evidence="1">
    <location>
        <begin position="37"/>
        <end position="53"/>
    </location>
</feature>